<evidence type="ECO:0000256" key="10">
    <source>
        <dbReference type="PIRNR" id="PIRNR003097"/>
    </source>
</evidence>
<keyword evidence="4 10" id="KW-1003">Cell membrane</keyword>
<feature type="domain" description="ABC3 transporter permease C-terminal" evidence="12">
    <location>
        <begin position="168"/>
        <end position="284"/>
    </location>
</feature>
<dbReference type="InterPro" id="IPR003838">
    <property type="entry name" value="ABC3_permease_C"/>
</dbReference>
<dbReference type="PANTHER" id="PTHR47755">
    <property type="entry name" value="CELL DIVISION PROTEIN FTSX"/>
    <property type="match status" value="1"/>
</dbReference>
<evidence type="ECO:0000256" key="8">
    <source>
        <dbReference type="ARBA" id="ARBA00023136"/>
    </source>
</evidence>
<protein>
    <recommendedName>
        <fullName evidence="3 10">Cell division protein FtsX</fullName>
    </recommendedName>
</protein>
<evidence type="ECO:0000256" key="2">
    <source>
        <dbReference type="ARBA" id="ARBA00007379"/>
    </source>
</evidence>
<evidence type="ECO:0000256" key="4">
    <source>
        <dbReference type="ARBA" id="ARBA00022475"/>
    </source>
</evidence>
<dbReference type="STRING" id="862515.HMPREF0658_0441"/>
<evidence type="ECO:0000256" key="3">
    <source>
        <dbReference type="ARBA" id="ARBA00021907"/>
    </source>
</evidence>
<keyword evidence="6 11" id="KW-0812">Transmembrane</keyword>
<dbReference type="Gene3D" id="3.30.70.3040">
    <property type="match status" value="1"/>
</dbReference>
<proteinExistence type="inferred from homology"/>
<reference evidence="14" key="1">
    <citation type="submission" date="2010-07" db="EMBL/GenBank/DDBJ databases">
        <authorList>
            <person name="Muzny D."/>
            <person name="Qin X."/>
            <person name="Deng J."/>
            <person name="Jiang H."/>
            <person name="Liu Y."/>
            <person name="Qu J."/>
            <person name="Song X.-Z."/>
            <person name="Zhang L."/>
            <person name="Thornton R."/>
            <person name="Coyle M."/>
            <person name="Francisco L."/>
            <person name="Jackson L."/>
            <person name="Javaid M."/>
            <person name="Korchina V."/>
            <person name="Kovar C."/>
            <person name="Mata R."/>
            <person name="Mathew T."/>
            <person name="Ngo R."/>
            <person name="Nguyen L."/>
            <person name="Nguyen N."/>
            <person name="Okwuonu G."/>
            <person name="Ongeri F."/>
            <person name="Pham C."/>
            <person name="Simmons D."/>
            <person name="Wilczek-Boney K."/>
            <person name="Hale W."/>
            <person name="Jakkamsetti A."/>
            <person name="Pham P."/>
            <person name="Ruth R."/>
            <person name="San Lucas F."/>
            <person name="Warren J."/>
            <person name="Zhang J."/>
            <person name="Zhao Z."/>
            <person name="Zhou C."/>
            <person name="Zhu D."/>
            <person name="Lee S."/>
            <person name="Bess C."/>
            <person name="Blankenburg K."/>
            <person name="Forbes L."/>
            <person name="Fu Q."/>
            <person name="Gubbala S."/>
            <person name="Hirani K."/>
            <person name="Jayaseelan J.C."/>
            <person name="Lara F."/>
            <person name="Munidasa M."/>
            <person name="Palculict T."/>
            <person name="Patil S."/>
            <person name="Pu L.-L."/>
            <person name="Saada N."/>
            <person name="Tang L."/>
            <person name="Weissenberger G."/>
            <person name="Zhu Y."/>
            <person name="Hemphill L."/>
            <person name="Shang Y."/>
            <person name="Youmans B."/>
            <person name="Ayvaz T."/>
            <person name="Ross M."/>
            <person name="Santibanez J."/>
            <person name="Aqrawi P."/>
            <person name="Gross S."/>
            <person name="Joshi V."/>
            <person name="Fowler G."/>
            <person name="Nazareth L."/>
            <person name="Reid J."/>
            <person name="Worley K."/>
            <person name="Petrosino J."/>
            <person name="Highlander S."/>
            <person name="Gibbs R."/>
        </authorList>
    </citation>
    <scope>NUCLEOTIDE SEQUENCE [LARGE SCALE GENOMIC DNA]</scope>
    <source>
        <strain evidence="14">DSM 16973</strain>
    </source>
</reference>
<feature type="transmembrane region" description="Helical" evidence="11">
    <location>
        <begin position="221"/>
        <end position="243"/>
    </location>
</feature>
<dbReference type="Proteomes" id="UP000004394">
    <property type="component" value="Unassembled WGS sequence"/>
</dbReference>
<evidence type="ECO:0000256" key="5">
    <source>
        <dbReference type="ARBA" id="ARBA00022618"/>
    </source>
</evidence>
<evidence type="ECO:0000256" key="9">
    <source>
        <dbReference type="ARBA" id="ARBA00023306"/>
    </source>
</evidence>
<dbReference type="InterPro" id="IPR040690">
    <property type="entry name" value="FtsX_ECD"/>
</dbReference>
<dbReference type="PANTHER" id="PTHR47755:SF1">
    <property type="entry name" value="CELL DIVISION PROTEIN FTSX"/>
    <property type="match status" value="1"/>
</dbReference>
<dbReference type="GO" id="GO:0051301">
    <property type="term" value="P:cell division"/>
    <property type="evidence" value="ECO:0007669"/>
    <property type="project" value="UniProtKB-KW"/>
</dbReference>
<dbReference type="GO" id="GO:0005886">
    <property type="term" value="C:plasma membrane"/>
    <property type="evidence" value="ECO:0007669"/>
    <property type="project" value="UniProtKB-SubCell"/>
</dbReference>
<evidence type="ECO:0000313" key="14">
    <source>
        <dbReference type="EMBL" id="EFM02564.1"/>
    </source>
</evidence>
<keyword evidence="5 10" id="KW-0132">Cell division</keyword>
<organism evidence="14 15">
    <name type="scientific">Hoylesella marshii DSM 16973 = JCM 13450</name>
    <dbReference type="NCBI Taxonomy" id="862515"/>
    <lineage>
        <taxon>Bacteria</taxon>
        <taxon>Pseudomonadati</taxon>
        <taxon>Bacteroidota</taxon>
        <taxon>Bacteroidia</taxon>
        <taxon>Bacteroidales</taxon>
        <taxon>Prevotellaceae</taxon>
        <taxon>Hoylesella</taxon>
    </lineage>
</organism>
<evidence type="ECO:0000259" key="13">
    <source>
        <dbReference type="Pfam" id="PF18075"/>
    </source>
</evidence>
<name>E0NQJ0_9BACT</name>
<evidence type="ECO:0000259" key="12">
    <source>
        <dbReference type="Pfam" id="PF02687"/>
    </source>
</evidence>
<feature type="domain" description="FtsX extracellular" evidence="13">
    <location>
        <begin position="52"/>
        <end position="145"/>
    </location>
</feature>
<evidence type="ECO:0000313" key="15">
    <source>
        <dbReference type="Proteomes" id="UP000004394"/>
    </source>
</evidence>
<dbReference type="PIRSF" id="PIRSF003097">
    <property type="entry name" value="FtsX"/>
    <property type="match status" value="1"/>
</dbReference>
<evidence type="ECO:0000256" key="7">
    <source>
        <dbReference type="ARBA" id="ARBA00022989"/>
    </source>
</evidence>
<gene>
    <name evidence="14" type="primary">ftsX</name>
    <name evidence="14" type="ORF">HMPREF0658_0441</name>
</gene>
<dbReference type="Pfam" id="PF02687">
    <property type="entry name" value="FtsX"/>
    <property type="match status" value="1"/>
</dbReference>
<feature type="transmembrane region" description="Helical" evidence="11">
    <location>
        <begin position="255"/>
        <end position="276"/>
    </location>
</feature>
<feature type="transmembrane region" description="Helical" evidence="11">
    <location>
        <begin position="162"/>
        <end position="181"/>
    </location>
</feature>
<comment type="subcellular location">
    <subcellularLocation>
        <location evidence="1">Cell membrane</location>
        <topology evidence="1">Multi-pass membrane protein</topology>
    </subcellularLocation>
</comment>
<keyword evidence="8 10" id="KW-0472">Membrane</keyword>
<dbReference type="OrthoDB" id="9813411at2"/>
<evidence type="ECO:0000256" key="1">
    <source>
        <dbReference type="ARBA" id="ARBA00004651"/>
    </source>
</evidence>
<accession>E0NQJ0</accession>
<feature type="transmembrane region" description="Helical" evidence="11">
    <location>
        <begin position="12"/>
        <end position="38"/>
    </location>
</feature>
<keyword evidence="9 10" id="KW-0131">Cell cycle</keyword>
<evidence type="ECO:0000256" key="11">
    <source>
        <dbReference type="SAM" id="Phobius"/>
    </source>
</evidence>
<keyword evidence="7 11" id="KW-1133">Transmembrane helix</keyword>
<dbReference type="AlphaFoldDB" id="E0NQJ0"/>
<sequence length="292" mass="32529">MGNRRKKHGSRHGLQAVTLCISISLVLILLGMVVFSVLTAHNLSSYVKENITVTMMLGEDMTTPEAQVLCKKLQTRPYINHVDFISKEQALREQTNEMGSDPSEFLGFNPFVGSIELQLKADYANTDSLAWISKELKQNAKVTDITYQKGLMESVNDNLKRVSIVLLVLAVLLTIVSFSLINSTVKLSIYSRRFAIHTMKLVGASWAFIRRPFIKAAVTEGIVSAFAAIIVLSGCLYALFYYVPEVLTVVTWQVLAIMGATVLLFGILITTFCAYLSVNRFLKMRAGDLYKI</sequence>
<comment type="similarity">
    <text evidence="2 10">Belongs to the ABC-4 integral membrane protein family. FtsX subfamily.</text>
</comment>
<dbReference type="EMBL" id="AEEI01000020">
    <property type="protein sequence ID" value="EFM02564.1"/>
    <property type="molecule type" value="Genomic_DNA"/>
</dbReference>
<dbReference type="HOGENOM" id="CLU_073546_3_0_10"/>
<dbReference type="Pfam" id="PF18075">
    <property type="entry name" value="FtsX_ECD"/>
    <property type="match status" value="1"/>
</dbReference>
<comment type="caution">
    <text evidence="14">The sequence shown here is derived from an EMBL/GenBank/DDBJ whole genome shotgun (WGS) entry which is preliminary data.</text>
</comment>
<dbReference type="InterPro" id="IPR004513">
    <property type="entry name" value="FtsX"/>
</dbReference>
<keyword evidence="15" id="KW-1185">Reference proteome</keyword>
<dbReference type="eggNOG" id="COG2177">
    <property type="taxonomic scope" value="Bacteria"/>
</dbReference>
<evidence type="ECO:0000256" key="6">
    <source>
        <dbReference type="ARBA" id="ARBA00022692"/>
    </source>
</evidence>
<dbReference type="RefSeq" id="WP_006948200.1">
    <property type="nucleotide sequence ID" value="NZ_BAJI01000001.1"/>
</dbReference>